<dbReference type="EMBL" id="CP136508">
    <property type="protein sequence ID" value="WUR13062.1"/>
    <property type="molecule type" value="Genomic_DNA"/>
</dbReference>
<dbReference type="InterPro" id="IPR036429">
    <property type="entry name" value="SpoA-like_sf"/>
</dbReference>
<comment type="similarity">
    <text evidence="1">Belongs to the FliN/MopA/SpaO family.</text>
</comment>
<dbReference type="PRINTS" id="PR00956">
    <property type="entry name" value="FLGMOTORFLIN"/>
</dbReference>
<dbReference type="InterPro" id="IPR013385">
    <property type="entry name" value="T3SS_SpaO/YscQ/SpaO"/>
</dbReference>
<dbReference type="PANTHER" id="PTHR30034:SF6">
    <property type="entry name" value="YOP PROTEINS TRANSLOCATION PROTEIN Q"/>
    <property type="match status" value="1"/>
</dbReference>
<accession>A0ABZ1UK19</accession>
<dbReference type="SUPFAM" id="SSF101801">
    <property type="entry name" value="Surface presentation of antigens (SPOA)"/>
    <property type="match status" value="1"/>
</dbReference>
<dbReference type="NCBIfam" id="TIGR02551">
    <property type="entry name" value="SpaO_YscQ"/>
    <property type="match status" value="1"/>
</dbReference>
<gene>
    <name evidence="3" type="primary">sctQ</name>
    <name evidence="3" type="ORF">E7V67_025795</name>
</gene>
<dbReference type="Pfam" id="PF01052">
    <property type="entry name" value="FliMN_C"/>
    <property type="match status" value="1"/>
</dbReference>
<evidence type="ECO:0000313" key="3">
    <source>
        <dbReference type="EMBL" id="WUR13062.1"/>
    </source>
</evidence>
<dbReference type="PANTHER" id="PTHR30034">
    <property type="entry name" value="FLAGELLAR MOTOR SWITCH PROTEIN FLIM"/>
    <property type="match status" value="1"/>
</dbReference>
<name>A0ABZ1UK19_9BURK</name>
<sequence length="338" mass="35519">MPTACLPGLSGVDADCPPRTLLRGRVGAAYADLTRRVGRGLRLPLADGVALHLMLTAEARATGEDALALEGPQGRMTLQAGVPFLLALTGIDVSAFDAAPPTQREWLEGRVLGRLAGSPFAAMTRLERRPPAATAAEPATLHLSLQDGSHAVGTLAQADAATWLALLATQSAQPIRVPQDSFLAVAVPLVARIARHALPPDVLRTLVPGDVIVPSRPDIDIDGTGWLRGPHGLARVRYGRTGTVEFLSLESAMETEQLPDDAPVDLDRIPVQLEFRLGSLALTLGQLRTLATGSVFQLDGTADGAVTIVAGGQRLGEGEPVDVAGRLGIRITRWDVPC</sequence>
<keyword evidence="4" id="KW-1185">Reference proteome</keyword>
<dbReference type="InterPro" id="IPR001172">
    <property type="entry name" value="FliN_T3SS_HrcQb"/>
</dbReference>
<evidence type="ECO:0000313" key="4">
    <source>
        <dbReference type="Proteomes" id="UP000321323"/>
    </source>
</evidence>
<evidence type="ECO:0000259" key="2">
    <source>
        <dbReference type="Pfam" id="PF01052"/>
    </source>
</evidence>
<feature type="domain" description="Flagellar motor switch protein FliN-like C-terminal" evidence="2">
    <location>
        <begin position="266"/>
        <end position="334"/>
    </location>
</feature>
<reference evidence="3 4" key="1">
    <citation type="journal article" date="2019" name="Int. J. Syst. Evol. Microbiol.">
        <title>The Draft Whole-Genome Sequence of the Antibiotic Producer Empedobacter haloabium ATCC 31962 Provides Indications for Its Taxonomic Reclassification.</title>
        <authorList>
            <person name="Miess H."/>
            <person name="Arlt P."/>
            <person name="Apel A.K."/>
            <person name="Weber T."/>
            <person name="Nieselt K."/>
            <person name="Hanssen F."/>
            <person name="Czemmel S."/>
            <person name="Nahnsen S."/>
            <person name="Gross H."/>
        </authorList>
    </citation>
    <scope>NUCLEOTIDE SEQUENCE [LARGE SCALE GENOMIC DNA]</scope>
    <source>
        <strain evidence="3 4">ATCC 31962</strain>
    </source>
</reference>
<evidence type="ECO:0000256" key="1">
    <source>
        <dbReference type="ARBA" id="ARBA00009226"/>
    </source>
</evidence>
<dbReference type="InterPro" id="IPR001543">
    <property type="entry name" value="FliN-like_C"/>
</dbReference>
<dbReference type="Proteomes" id="UP000321323">
    <property type="component" value="Chromosome"/>
</dbReference>
<protein>
    <submittedName>
        <fullName evidence="3">Type III secretion system cytoplasmic ring protein SctQ</fullName>
    </submittedName>
</protein>
<proteinExistence type="inferred from homology"/>
<dbReference type="Gene3D" id="2.30.330.10">
    <property type="entry name" value="SpoA-like"/>
    <property type="match status" value="1"/>
</dbReference>
<organism evidence="3 4">
    <name type="scientific">[Empedobacter] haloabium</name>
    <dbReference type="NCBI Taxonomy" id="592317"/>
    <lineage>
        <taxon>Bacteria</taxon>
        <taxon>Pseudomonadati</taxon>
        <taxon>Pseudomonadota</taxon>
        <taxon>Betaproteobacteria</taxon>
        <taxon>Burkholderiales</taxon>
        <taxon>Oxalobacteraceae</taxon>
        <taxon>Telluria group</taxon>
        <taxon>Telluria group incertae sedis</taxon>
    </lineage>
</organism>